<reference evidence="2 3" key="1">
    <citation type="journal article" date="2011" name="Nat. Biotechnol.">
        <title>Comparative genomic analysis of the thermophilic biomass-degrading fungi Myceliophthora thermophila and Thielavia terrestris.</title>
        <authorList>
            <person name="Berka R.M."/>
            <person name="Grigoriev I.V."/>
            <person name="Otillar R."/>
            <person name="Salamov A."/>
            <person name="Grimwood J."/>
            <person name="Reid I."/>
            <person name="Ishmael N."/>
            <person name="John T."/>
            <person name="Darmond C."/>
            <person name="Moisan M.-C."/>
            <person name="Henrissat B."/>
            <person name="Coutinho P.M."/>
            <person name="Lombard V."/>
            <person name="Natvig D.O."/>
            <person name="Lindquist E."/>
            <person name="Schmutz J."/>
            <person name="Lucas S."/>
            <person name="Harris P."/>
            <person name="Powlowski J."/>
            <person name="Bellemare A."/>
            <person name="Taylor D."/>
            <person name="Butler G."/>
            <person name="de Vries R.P."/>
            <person name="Allijn I.E."/>
            <person name="van den Brink J."/>
            <person name="Ushinsky S."/>
            <person name="Storms R."/>
            <person name="Powell A.J."/>
            <person name="Paulsen I.T."/>
            <person name="Elbourne L.D.H."/>
            <person name="Baker S.E."/>
            <person name="Magnuson J."/>
            <person name="LaBoissiere S."/>
            <person name="Clutterbuck A.J."/>
            <person name="Martinez D."/>
            <person name="Wogulis M."/>
            <person name="de Leon A.L."/>
            <person name="Rey M.W."/>
            <person name="Tsang A."/>
        </authorList>
    </citation>
    <scope>NUCLEOTIDE SEQUENCE [LARGE SCALE GENOMIC DNA]</scope>
    <source>
        <strain evidence="3">ATCC 42464 / BCRC 31852 / DSM 1799</strain>
    </source>
</reference>
<keyword evidence="3" id="KW-1185">Reference proteome</keyword>
<dbReference type="InterPro" id="IPR036249">
    <property type="entry name" value="Thioredoxin-like_sf"/>
</dbReference>
<name>G2Q4F4_THET4</name>
<dbReference type="Pfam" id="PF13462">
    <property type="entry name" value="Thioredoxin_4"/>
    <property type="match status" value="1"/>
</dbReference>
<dbReference type="OMA" id="IKFSRQN"/>
<dbReference type="VEuPathDB" id="FungiDB:MYCTH_113985"/>
<dbReference type="EMBL" id="CP003002">
    <property type="protein sequence ID" value="AEO53647.1"/>
    <property type="molecule type" value="Genomic_DNA"/>
</dbReference>
<dbReference type="Proteomes" id="UP000007322">
    <property type="component" value="Chromosome 1"/>
</dbReference>
<dbReference type="AlphaFoldDB" id="G2Q4F4"/>
<evidence type="ECO:0000313" key="3">
    <source>
        <dbReference type="Proteomes" id="UP000007322"/>
    </source>
</evidence>
<feature type="domain" description="Thioredoxin-like fold" evidence="1">
    <location>
        <begin position="24"/>
        <end position="224"/>
    </location>
</feature>
<dbReference type="HOGENOM" id="CLU_085801_0_0_1"/>
<dbReference type="SUPFAM" id="SSF52833">
    <property type="entry name" value="Thioredoxin-like"/>
    <property type="match status" value="1"/>
</dbReference>
<dbReference type="GeneID" id="11505514"/>
<dbReference type="KEGG" id="mtm:MYCTH_113985"/>
<dbReference type="CDD" id="cd02972">
    <property type="entry name" value="DsbA_family"/>
    <property type="match status" value="1"/>
</dbReference>
<evidence type="ECO:0000313" key="2">
    <source>
        <dbReference type="EMBL" id="AEO53647.1"/>
    </source>
</evidence>
<proteinExistence type="predicted"/>
<dbReference type="PANTHER" id="PTHR33875">
    <property type="entry name" value="OS09G0542200 PROTEIN"/>
    <property type="match status" value="1"/>
</dbReference>
<dbReference type="Gene3D" id="3.40.30.10">
    <property type="entry name" value="Glutaredoxin"/>
    <property type="match status" value="1"/>
</dbReference>
<sequence length="227" mass="25498">MALPPRLKGHRYTFPDAYTSSSDGAAPALHTLEIYLDYVCPFSAKIFNTLVESVIPYVRQRPELASRLEIVLRPQIQPWHPSSTLVHEAALAVQRLTRDDATAERFWTFLRALFREQRAYFDEAVVDEPRNRTYRRLAELAHRSIGVSADEVYALLEIRPTTAGAGGDEARNAGNQVTADIKTIVKIARLTGVHVTPTVLLDSVVVGEISSGWTSEQWQKWLDANIQ</sequence>
<dbReference type="OrthoDB" id="37297at2759"/>
<dbReference type="eggNOG" id="ENOG502S0CB">
    <property type="taxonomic scope" value="Eukaryota"/>
</dbReference>
<organism evidence="2 3">
    <name type="scientific">Thermothelomyces thermophilus (strain ATCC 42464 / BCRC 31852 / DSM 1799)</name>
    <name type="common">Sporotrichum thermophile</name>
    <dbReference type="NCBI Taxonomy" id="573729"/>
    <lineage>
        <taxon>Eukaryota</taxon>
        <taxon>Fungi</taxon>
        <taxon>Dikarya</taxon>
        <taxon>Ascomycota</taxon>
        <taxon>Pezizomycotina</taxon>
        <taxon>Sordariomycetes</taxon>
        <taxon>Sordariomycetidae</taxon>
        <taxon>Sordariales</taxon>
        <taxon>Chaetomiaceae</taxon>
        <taxon>Thermothelomyces</taxon>
    </lineage>
</organism>
<dbReference type="PANTHER" id="PTHR33875:SF2">
    <property type="entry name" value="ACR183CP"/>
    <property type="match status" value="1"/>
</dbReference>
<protein>
    <recommendedName>
        <fullName evidence="1">Thioredoxin-like fold domain-containing protein</fullName>
    </recommendedName>
</protein>
<evidence type="ECO:0000259" key="1">
    <source>
        <dbReference type="Pfam" id="PF13462"/>
    </source>
</evidence>
<dbReference type="InParanoid" id="G2Q4F4"/>
<accession>G2Q4F4</accession>
<dbReference type="STRING" id="573729.G2Q4F4"/>
<dbReference type="RefSeq" id="XP_003658892.1">
    <property type="nucleotide sequence ID" value="XM_003658844.1"/>
</dbReference>
<gene>
    <name evidence="2" type="ORF">MYCTH_113985</name>
</gene>
<dbReference type="InterPro" id="IPR012336">
    <property type="entry name" value="Thioredoxin-like_fold"/>
</dbReference>